<dbReference type="OrthoDB" id="56029at2"/>
<dbReference type="InterPro" id="IPR003615">
    <property type="entry name" value="HNH_nuc"/>
</dbReference>
<evidence type="ECO:0000313" key="2">
    <source>
        <dbReference type="Proteomes" id="UP000192582"/>
    </source>
</evidence>
<gene>
    <name evidence="1" type="ORF">SAMN00790413_04561</name>
</gene>
<dbReference type="RefSeq" id="WP_084045922.1">
    <property type="nucleotide sequence ID" value="NZ_FWWU01000005.1"/>
</dbReference>
<keyword evidence="2" id="KW-1185">Reference proteome</keyword>
<protein>
    <recommendedName>
        <fullName evidence="3">HNH endonuclease</fullName>
    </recommendedName>
</protein>
<sequence>MTEGQALLARLLRHEAKTNSYKFALIRALNDLALEYPLEVVEDVAVPLRRVAERWLVFYWGFVGDSPVYQGARAQRDGTVRQDVSFRAELTGLREAWEALPYTRPDAAGGALLLAAYRAGREQLPPDLQVQTAQTLTAISRAVRQPVRYAGGGDQHRIFGPPAPAATLSGTLLPGTQPHGTAFLVPASLWRTLQDTSLWVEALCVHEWSLFVERASRDSPVSRGDVFARLSASPESRTPLTWERHQVRLLMLKGQPFACPWTGRRLVPEAFDLDHIIPVSVHPIQELWNLVPSDPAHNMHVKRARIPEQARFSEAAPRLTEIYAAYGRWPATRPVLAVDVAHRFGQALSPAVLTQAVTQLSEAVAQSRNVPRY</sequence>
<organism evidence="1 2">
    <name type="scientific">Deinococcus hopiensis KR-140</name>
    <dbReference type="NCBI Taxonomy" id="695939"/>
    <lineage>
        <taxon>Bacteria</taxon>
        <taxon>Thermotogati</taxon>
        <taxon>Deinococcota</taxon>
        <taxon>Deinococci</taxon>
        <taxon>Deinococcales</taxon>
        <taxon>Deinococcaceae</taxon>
        <taxon>Deinococcus</taxon>
    </lineage>
</organism>
<evidence type="ECO:0000313" key="1">
    <source>
        <dbReference type="EMBL" id="SMB81389.1"/>
    </source>
</evidence>
<dbReference type="Gene3D" id="1.10.30.50">
    <property type="match status" value="1"/>
</dbReference>
<dbReference type="CDD" id="cd00085">
    <property type="entry name" value="HNHc"/>
    <property type="match status" value="1"/>
</dbReference>
<name>A0A1W1UK25_9DEIO</name>
<dbReference type="AlphaFoldDB" id="A0A1W1UK25"/>
<dbReference type="STRING" id="695939.SAMN00790413_04561"/>
<accession>A0A1W1UK25</accession>
<reference evidence="1 2" key="1">
    <citation type="submission" date="2017-04" db="EMBL/GenBank/DDBJ databases">
        <authorList>
            <person name="Afonso C.L."/>
            <person name="Miller P.J."/>
            <person name="Scott M.A."/>
            <person name="Spackman E."/>
            <person name="Goraichik I."/>
            <person name="Dimitrov K.M."/>
            <person name="Suarez D.L."/>
            <person name="Swayne D.E."/>
        </authorList>
    </citation>
    <scope>NUCLEOTIDE SEQUENCE [LARGE SCALE GENOMIC DNA]</scope>
    <source>
        <strain evidence="1 2">KR-140</strain>
    </source>
</reference>
<dbReference type="Proteomes" id="UP000192582">
    <property type="component" value="Unassembled WGS sequence"/>
</dbReference>
<proteinExistence type="predicted"/>
<dbReference type="EMBL" id="FWWU01000005">
    <property type="protein sequence ID" value="SMB81389.1"/>
    <property type="molecule type" value="Genomic_DNA"/>
</dbReference>
<evidence type="ECO:0008006" key="3">
    <source>
        <dbReference type="Google" id="ProtNLM"/>
    </source>
</evidence>